<dbReference type="Pfam" id="PF09956">
    <property type="entry name" value="Phage_cement_2"/>
    <property type="match status" value="1"/>
</dbReference>
<gene>
    <name evidence="1" type="ORF">FOB48_04595</name>
</gene>
<protein>
    <submittedName>
        <fullName evidence="1">DUF2190 family protein</fullName>
    </submittedName>
</protein>
<name>A0ABX6A3F9_9MICO</name>
<dbReference type="InterPro" id="IPR011231">
    <property type="entry name" value="Phage_VT1-Sakai_H0018"/>
</dbReference>
<organism evidence="1 2">
    <name type="scientific">Dermabacter vaginalis</name>
    <dbReference type="NCBI Taxonomy" id="1630135"/>
    <lineage>
        <taxon>Bacteria</taxon>
        <taxon>Bacillati</taxon>
        <taxon>Actinomycetota</taxon>
        <taxon>Actinomycetes</taxon>
        <taxon>Micrococcales</taxon>
        <taxon>Dermabacteraceae</taxon>
        <taxon>Dermabacter</taxon>
    </lineage>
</organism>
<accession>A0ABX6A3F9</accession>
<keyword evidence="2" id="KW-1185">Reference proteome</keyword>
<proteinExistence type="predicted"/>
<evidence type="ECO:0000313" key="1">
    <source>
        <dbReference type="EMBL" id="QEU11643.1"/>
    </source>
</evidence>
<sequence length="116" mass="11519">MATNEIFRHADHLSVPVKAGVKSGDPVRVGVLNGVAVTGRGEGGNPADSATVWFSGAFNLQVKGAVKNVGDPIYITDSGLAASGTNVFGAAYGTQASDGVLAVKILQPGTAPAVAA</sequence>
<dbReference type="RefSeq" id="WP_150333030.1">
    <property type="nucleotide sequence ID" value="NZ_CP044108.1"/>
</dbReference>
<reference evidence="1 2" key="1">
    <citation type="submission" date="2019-09" db="EMBL/GenBank/DDBJ databases">
        <title>FDA dAtabase for Regulatory Grade micrObial Sequences (FDA-ARGOS): Supporting development and validation of Infectious Disease Dx tests.</title>
        <authorList>
            <person name="Sciortino C."/>
            <person name="Tallon L."/>
            <person name="Sadzewicz L."/>
            <person name="Vavikolanu K."/>
            <person name="Mehta A."/>
            <person name="Aluvathingal J."/>
            <person name="Nadendla S."/>
            <person name="Nandy P."/>
            <person name="Geyer C."/>
            <person name="Yan Y."/>
            <person name="Sichtig H."/>
        </authorList>
    </citation>
    <scope>NUCLEOTIDE SEQUENCE [LARGE SCALE GENOMIC DNA]</scope>
    <source>
        <strain evidence="1 2">FDAARGOS_640</strain>
    </source>
</reference>
<evidence type="ECO:0000313" key="2">
    <source>
        <dbReference type="Proteomes" id="UP000323865"/>
    </source>
</evidence>
<dbReference type="EMBL" id="CP044108">
    <property type="protein sequence ID" value="QEU11643.1"/>
    <property type="molecule type" value="Genomic_DNA"/>
</dbReference>
<dbReference type="Proteomes" id="UP000323865">
    <property type="component" value="Chromosome"/>
</dbReference>